<feature type="chain" id="PRO_5023397959" description="Phosphatidylserine decarboxylase alpha chain" evidence="13">
    <location>
        <begin position="403"/>
        <end position="435"/>
    </location>
</feature>
<keyword evidence="13" id="KW-0865">Zymogen</keyword>
<dbReference type="InterPro" id="IPR033177">
    <property type="entry name" value="PSD-B"/>
</dbReference>
<evidence type="ECO:0000256" key="8">
    <source>
        <dbReference type="ARBA" id="ARBA00023209"/>
    </source>
</evidence>
<feature type="chain" id="PRO_5023397960" description="Phosphatidylserine decarboxylase beta chain" evidence="13">
    <location>
        <begin position="1"/>
        <end position="402"/>
    </location>
</feature>
<evidence type="ECO:0000256" key="10">
    <source>
        <dbReference type="ARBA" id="ARBA00023264"/>
    </source>
</evidence>
<organism evidence="15 16">
    <name type="scientific">Stomoxys calcitrans</name>
    <name type="common">Stable fly</name>
    <name type="synonym">Conops calcitrans</name>
    <dbReference type="NCBI Taxonomy" id="35570"/>
    <lineage>
        <taxon>Eukaryota</taxon>
        <taxon>Metazoa</taxon>
        <taxon>Ecdysozoa</taxon>
        <taxon>Arthropoda</taxon>
        <taxon>Hexapoda</taxon>
        <taxon>Insecta</taxon>
        <taxon>Pterygota</taxon>
        <taxon>Neoptera</taxon>
        <taxon>Endopterygota</taxon>
        <taxon>Diptera</taxon>
        <taxon>Brachycera</taxon>
        <taxon>Muscomorpha</taxon>
        <taxon>Muscoidea</taxon>
        <taxon>Muscidae</taxon>
        <taxon>Stomoxys</taxon>
    </lineage>
</organism>
<comment type="function">
    <text evidence="12">Catalyzes the formation of phosphatidylethanolamine (PtdEtn) from phosphatidylserine (PtdSer). Plays a central role in phospholipid metabolism and in the interorganelle trafficking of phosphatidylserine. May be involved in lipid droplet biogenesis at the endoplasmic reticulum membrane.</text>
</comment>
<feature type="active site" description="Schiff-base intermediate with substrate; via pyruvic acid; for decarboxylase activity" evidence="13">
    <location>
        <position position="403"/>
    </location>
</feature>
<dbReference type="EnsemblMetazoa" id="SCAU007872-RA">
    <property type="protein sequence ID" value="SCAU007872-PA"/>
    <property type="gene ID" value="SCAU007872"/>
</dbReference>
<dbReference type="UniPathway" id="UPA00558">
    <property type="reaction ID" value="UER00616"/>
</dbReference>
<evidence type="ECO:0000256" key="9">
    <source>
        <dbReference type="ARBA" id="ARBA00023239"/>
    </source>
</evidence>
<evidence type="ECO:0000256" key="1">
    <source>
        <dbReference type="ARBA" id="ARBA00005189"/>
    </source>
</evidence>
<evidence type="ECO:0000313" key="16">
    <source>
        <dbReference type="Proteomes" id="UP000095300"/>
    </source>
</evidence>
<comment type="cofactor">
    <cofactor evidence="13">
        <name>pyruvate</name>
        <dbReference type="ChEBI" id="CHEBI:15361"/>
    </cofactor>
    <text evidence="13">Binds 1 pyruvoyl group covalently per subunit.</text>
</comment>
<keyword evidence="2 13" id="KW-0444">Lipid biosynthesis</keyword>
<keyword evidence="13" id="KW-0496">Mitochondrion</keyword>
<gene>
    <name evidence="15" type="primary">106089305</name>
</gene>
<evidence type="ECO:0000256" key="6">
    <source>
        <dbReference type="ARBA" id="ARBA00023098"/>
    </source>
</evidence>
<dbReference type="OrthoDB" id="4330at2759"/>
<comment type="pathway">
    <text evidence="13">Phospholipid metabolism; phosphatidylethanolamine biosynthesis; phosphatidylethanolamine from CDP-diacylglycerol: step 2/2.</text>
</comment>
<comment type="PTM">
    <text evidence="13">Is synthesized initially as an inactive proenzyme. Formation of the active enzyme involves a self-maturation process in which the active site pyruvoyl group is generated from an internal serine residue via an autocatalytic post-translational modification. Two non-identical subunits are generated from the proenzyme in this reaction, and the pyruvate is formed at the N-terminus of the alpha chain, which is derived from the carboxyl end of the proenzyme. The autoendoproteolytic cleavage occurs by a canonical serine protease mechanism, in which the side chain hydroxyl group of the serine supplies its oxygen atom to form the C-terminus of the beta chain, while the remainder of the serine residue undergoes an oxidative deamination to produce ammonia and the pyruvoyl prosthetic group on the alpha chain. During this reaction, the Ser that is part of the protease active site of the proenzyme becomes the pyruvoyl prosthetic group, which constitutes an essential element of the active site of the mature decarboxylase.</text>
</comment>
<dbReference type="STRING" id="35570.A0A1I8PGN0"/>
<feature type="active site" description="Charge relay system; for autoendoproteolytic cleavage activity" evidence="13">
    <location>
        <position position="221"/>
    </location>
</feature>
<accession>A0A1I8PGN0</accession>
<keyword evidence="10 13" id="KW-1208">Phospholipid metabolism</keyword>
<name>A0A1I8PGN0_STOCA</name>
<dbReference type="InterPro" id="IPR003817">
    <property type="entry name" value="PS_Dcarbxylase"/>
</dbReference>
<keyword evidence="13" id="KW-0999">Mitochondrion inner membrane</keyword>
<evidence type="ECO:0000256" key="7">
    <source>
        <dbReference type="ARBA" id="ARBA00023136"/>
    </source>
</evidence>
<feature type="topological domain" description="Mitochondrial matrix" evidence="13">
    <location>
        <begin position="1"/>
        <end position="103"/>
    </location>
</feature>
<dbReference type="PANTHER" id="PTHR10067">
    <property type="entry name" value="PHOSPHATIDYLSERINE DECARBOXYLASE"/>
    <property type="match status" value="1"/>
</dbReference>
<keyword evidence="8 13" id="KW-0594">Phospholipid biosynthesis</keyword>
<evidence type="ECO:0000256" key="13">
    <source>
        <dbReference type="HAMAP-Rule" id="MF_03208"/>
    </source>
</evidence>
<keyword evidence="5 13" id="KW-1133">Transmembrane helix</keyword>
<feature type="compositionally biased region" description="Polar residues" evidence="14">
    <location>
        <begin position="65"/>
        <end position="81"/>
    </location>
</feature>
<evidence type="ECO:0000256" key="2">
    <source>
        <dbReference type="ARBA" id="ARBA00022516"/>
    </source>
</evidence>
<dbReference type="HAMAP" id="MF_03208">
    <property type="entry name" value="PS_decarb_PSD_B_type1_euk"/>
    <property type="match status" value="1"/>
</dbReference>
<evidence type="ECO:0000256" key="3">
    <source>
        <dbReference type="ARBA" id="ARBA00022692"/>
    </source>
</evidence>
<dbReference type="GO" id="GO:0006646">
    <property type="term" value="P:phosphatidylethanolamine biosynthetic process"/>
    <property type="evidence" value="ECO:0007669"/>
    <property type="project" value="UniProtKB-UniRule"/>
</dbReference>
<comment type="pathway">
    <text evidence="1">Lipid metabolism.</text>
</comment>
<dbReference type="KEGG" id="scac:106089305"/>
<keyword evidence="16" id="KW-1185">Reference proteome</keyword>
<dbReference type="GO" id="GO:0016540">
    <property type="term" value="P:protein autoprocessing"/>
    <property type="evidence" value="ECO:0007669"/>
    <property type="project" value="UniProtKB-UniRule"/>
</dbReference>
<dbReference type="AlphaFoldDB" id="A0A1I8PGN0"/>
<comment type="subcellular location">
    <molecule>Phosphatidylserine decarboxylase beta chain</molecule>
    <subcellularLocation>
        <location evidence="13">Mitochondrion inner membrane</location>
        <topology evidence="13">Single-pass membrane protein</topology>
        <orientation evidence="13">Intermembrane side</orientation>
    </subcellularLocation>
</comment>
<dbReference type="Pfam" id="PF02666">
    <property type="entry name" value="PS_Dcarbxylase"/>
    <property type="match status" value="1"/>
</dbReference>
<keyword evidence="6 13" id="KW-0443">Lipid metabolism</keyword>
<sequence>MVSYFIPRGRFLMKAGNWRQVHQKHQQQAQQQSVRWPLIKSFRQSFSQKVAPNDTKVEALIKTPNQFGKQQTRTPPSVNSKRQQDLQKQRLNIWLRWTGLLLKWAPVGICVFGAIEWQLHKQSVVRDQLPHTASEFQSKVYCSLPLRLLSRAWGWLAACYIPENLRPFIYGMYSNAFGVNIEEALYPDFRHYNSLSEFFTRPLKDGVRPIDGAAPLVSPADGKVLHFGAASKSLIEQVKGVNYSLIDFLGPASWVEGKTIKEEDYAESIKHKKDGTTNLYQCVIYLAPGDYHRFHSPTEWQAELRRHFTGELLSVSPKIATWLPGLFCLNERALYLGQWKYGFFSYTAVGATNVGSMQFVMDEQLKTNRWVGWKTRRGYEELALDEKKILKKGDLVGLFNMGSTIVLLFEAPSNFQFNIEAGQKIKVGEPLGHII</sequence>
<dbReference type="GO" id="GO:0005743">
    <property type="term" value="C:mitochondrial inner membrane"/>
    <property type="evidence" value="ECO:0007669"/>
    <property type="project" value="UniProtKB-SubCell"/>
</dbReference>
<comment type="similarity">
    <text evidence="13">Belongs to the phosphatidylserine decarboxylase family. PSD-B subfamily. Eukaryotic type I sub-subfamily.</text>
</comment>
<dbReference type="PANTHER" id="PTHR10067:SF6">
    <property type="entry name" value="PHOSPHATIDYLSERINE DECARBOXYLASE PROENZYME, MITOCHONDRIAL"/>
    <property type="match status" value="1"/>
</dbReference>
<feature type="modified residue" description="Pyruvic acid (Ser); by autocatalysis" evidence="13">
    <location>
        <position position="403"/>
    </location>
</feature>
<protein>
    <recommendedName>
        <fullName evidence="13">Phosphatidylserine decarboxylase proenzyme, mitochondrial</fullName>
        <ecNumber evidence="13">4.1.1.65</ecNumber>
    </recommendedName>
    <component>
        <recommendedName>
            <fullName evidence="13">Phosphatidylserine decarboxylase beta chain</fullName>
        </recommendedName>
    </component>
    <component>
        <recommendedName>
            <fullName evidence="13">Phosphatidylserine decarboxylase alpha chain</fullName>
        </recommendedName>
    </component>
</protein>
<keyword evidence="4 13" id="KW-0210">Decarboxylase</keyword>
<dbReference type="EC" id="4.1.1.65" evidence="13"/>
<dbReference type="InterPro" id="IPR033661">
    <property type="entry name" value="PSD_type1_euk"/>
</dbReference>
<proteinExistence type="inferred from homology"/>
<evidence type="ECO:0000256" key="11">
    <source>
        <dbReference type="ARBA" id="ARBA00023317"/>
    </source>
</evidence>
<evidence type="ECO:0000256" key="5">
    <source>
        <dbReference type="ARBA" id="ARBA00022989"/>
    </source>
</evidence>
<dbReference type="VEuPathDB" id="VectorBase:SCAU007872"/>
<feature type="active site" description="Charge relay system; for autoendoproteolytic cleavage activity" evidence="13">
    <location>
        <position position="403"/>
    </location>
</feature>
<comment type="subunit">
    <text evidence="13">Heterodimer of a large membrane-associated beta subunit and a small pyruvoyl-containing alpha subunit.</text>
</comment>
<keyword evidence="3 13" id="KW-0812">Transmembrane</keyword>
<keyword evidence="9 13" id="KW-0456">Lyase</keyword>
<feature type="topological domain" description="Mitochondrial intermembrane" evidence="13">
    <location>
        <begin position="123"/>
        <end position="435"/>
    </location>
</feature>
<evidence type="ECO:0000313" key="15">
    <source>
        <dbReference type="EnsemblMetazoa" id="SCAU007872-PA"/>
    </source>
</evidence>
<feature type="active site" description="Charge relay system; for autoendoproteolytic cleavage activity" evidence="13">
    <location>
        <position position="295"/>
    </location>
</feature>
<dbReference type="NCBIfam" id="TIGR00163">
    <property type="entry name" value="PS_decarb"/>
    <property type="match status" value="1"/>
</dbReference>
<feature type="site" description="Cleavage (non-hydrolytic); by autocatalysis" evidence="13">
    <location>
        <begin position="402"/>
        <end position="403"/>
    </location>
</feature>
<comment type="subcellular location">
    <molecule>Phosphatidylserine decarboxylase alpha chain</molecule>
    <subcellularLocation>
        <location evidence="13">Mitochondrion inner membrane</location>
        <topology evidence="13">Peripheral membrane protein</topology>
        <orientation evidence="13">Intermembrane side</orientation>
    </subcellularLocation>
    <text evidence="13">Anchored to the mitochondrial inner membrane through its interaction with the integral membrane beta chain.</text>
</comment>
<feature type="region of interest" description="Disordered" evidence="14">
    <location>
        <begin position="65"/>
        <end position="84"/>
    </location>
</feature>
<reference evidence="15" key="1">
    <citation type="submission" date="2020-05" db="UniProtKB">
        <authorList>
            <consortium name="EnsemblMetazoa"/>
        </authorList>
    </citation>
    <scope>IDENTIFICATION</scope>
    <source>
        <strain evidence="15">USDA</strain>
    </source>
</reference>
<comment type="catalytic activity">
    <reaction evidence="13">
        <text>a 1,2-diacyl-sn-glycero-3-phospho-L-serine + H(+) = a 1,2-diacyl-sn-glycero-3-phosphoethanolamine + CO2</text>
        <dbReference type="Rhea" id="RHEA:20828"/>
        <dbReference type="ChEBI" id="CHEBI:15378"/>
        <dbReference type="ChEBI" id="CHEBI:16526"/>
        <dbReference type="ChEBI" id="CHEBI:57262"/>
        <dbReference type="ChEBI" id="CHEBI:64612"/>
        <dbReference type="EC" id="4.1.1.65"/>
    </reaction>
</comment>
<dbReference type="Proteomes" id="UP000095300">
    <property type="component" value="Unassembled WGS sequence"/>
</dbReference>
<keyword evidence="7 13" id="KW-0472">Membrane</keyword>
<keyword evidence="11 13" id="KW-0670">Pyruvate</keyword>
<evidence type="ECO:0000256" key="4">
    <source>
        <dbReference type="ARBA" id="ARBA00022793"/>
    </source>
</evidence>
<evidence type="ECO:0000256" key="12">
    <source>
        <dbReference type="ARBA" id="ARBA00045136"/>
    </source>
</evidence>
<dbReference type="GO" id="GO:0004609">
    <property type="term" value="F:phosphatidylserine decarboxylase activity"/>
    <property type="evidence" value="ECO:0007669"/>
    <property type="project" value="UniProtKB-UniRule"/>
</dbReference>
<evidence type="ECO:0000256" key="14">
    <source>
        <dbReference type="SAM" id="MobiDB-lite"/>
    </source>
</evidence>